<dbReference type="InterPro" id="IPR031730">
    <property type="entry name" value="Carbam_trans_C"/>
</dbReference>
<dbReference type="AlphaFoldDB" id="A0A1F5NYI8"/>
<dbReference type="InterPro" id="IPR051338">
    <property type="entry name" value="NodU/CmcH_Carbamoyltrnsfr"/>
</dbReference>
<dbReference type="PANTHER" id="PTHR34847:SF1">
    <property type="entry name" value="NODULATION PROTEIN U"/>
    <property type="match status" value="1"/>
</dbReference>
<dbReference type="Proteomes" id="UP000176339">
    <property type="component" value="Unassembled WGS sequence"/>
</dbReference>
<evidence type="ECO:0000313" key="5">
    <source>
        <dbReference type="Proteomes" id="UP000176339"/>
    </source>
</evidence>
<feature type="domain" description="Carbamoyltransferase" evidence="2">
    <location>
        <begin position="11"/>
        <end position="328"/>
    </location>
</feature>
<evidence type="ECO:0000259" key="2">
    <source>
        <dbReference type="Pfam" id="PF02543"/>
    </source>
</evidence>
<feature type="domain" description="Carbamoyltransferase C-terminal" evidence="3">
    <location>
        <begin position="379"/>
        <end position="548"/>
    </location>
</feature>
<dbReference type="CDD" id="cd24098">
    <property type="entry name" value="ASKHA_NBD_TobZ_N"/>
    <property type="match status" value="1"/>
</dbReference>
<dbReference type="SUPFAM" id="SSF53067">
    <property type="entry name" value="Actin-like ATPase domain"/>
    <property type="match status" value="1"/>
</dbReference>
<dbReference type="EMBL" id="MFEN01000066">
    <property type="protein sequence ID" value="OGE82643.1"/>
    <property type="molecule type" value="Genomic_DNA"/>
</dbReference>
<dbReference type="PANTHER" id="PTHR34847">
    <property type="entry name" value="NODULATION PROTEIN U"/>
    <property type="match status" value="1"/>
</dbReference>
<proteinExistence type="inferred from homology"/>
<dbReference type="Gene3D" id="3.30.420.40">
    <property type="match status" value="2"/>
</dbReference>
<evidence type="ECO:0000313" key="4">
    <source>
        <dbReference type="EMBL" id="OGE82643.1"/>
    </source>
</evidence>
<dbReference type="GO" id="GO:0003824">
    <property type="term" value="F:catalytic activity"/>
    <property type="evidence" value="ECO:0007669"/>
    <property type="project" value="InterPro"/>
</dbReference>
<dbReference type="InterPro" id="IPR043129">
    <property type="entry name" value="ATPase_NBD"/>
</dbReference>
<dbReference type="InterPro" id="IPR038152">
    <property type="entry name" value="Carbam_trans_C_sf"/>
</dbReference>
<comment type="caution">
    <text evidence="4">The sequence shown here is derived from an EMBL/GenBank/DDBJ whole genome shotgun (WGS) entry which is preliminary data.</text>
</comment>
<dbReference type="Pfam" id="PF16861">
    <property type="entry name" value="Carbam_trans_C"/>
    <property type="match status" value="1"/>
</dbReference>
<dbReference type="InterPro" id="IPR003696">
    <property type="entry name" value="Carbtransf_dom"/>
</dbReference>
<dbReference type="Gene3D" id="3.90.870.20">
    <property type="entry name" value="Carbamoyltransferase, C-terminal domain"/>
    <property type="match status" value="1"/>
</dbReference>
<accession>A0A1F5NYI8</accession>
<organism evidence="4 5">
    <name type="scientific">Candidatus Doudnabacteria bacterium RIFCSPHIGHO2_01_FULL_49_9</name>
    <dbReference type="NCBI Taxonomy" id="1817827"/>
    <lineage>
        <taxon>Bacteria</taxon>
        <taxon>Candidatus Doudnaibacteriota</taxon>
    </lineage>
</organism>
<evidence type="ECO:0008006" key="6">
    <source>
        <dbReference type="Google" id="ProtNLM"/>
    </source>
</evidence>
<protein>
    <recommendedName>
        <fullName evidence="6">Carbamoyltransferase</fullName>
    </recommendedName>
</protein>
<sequence length="551" mass="61553">MKILGINQVPGMFAWVHDSAAALVSDGRLVASAEEERFSRVRHAKGYPRQAIAYCLKEGGLSKNDIDVLAVSHDPYKFLRQFPWNLHWRTLAPNIFNLGVFWFFRKFVAKEFPRAKIVYVSHHLSHAASTYRCSGFDEANILTVDGAGETETFTFWTGKNGVITKVWDIPLAGLWGARHPKSIGLVYSRVTNFLGLGTNGEGKTMGLASYGQPIYDFKNILDIEDHRRYRIDRGAVSRLYGDLARKADEPLTEKHKNFAASLQRALEDSLFNLAREAYGKTGIRKFCLAGGVALNCNMNSRIMSADFCDGLFVQPACYDGGIAMGAALEAAARLEKVSPMFRMENAYWGPGYGNDEIETLLREARVPYVRHENVPAAAAKLLAEGQIVGWFQGRMELGPRALGNRSILADPTVPGMNDRINTSIKHREQWRPFAPIVAEEDGAKYFDDYKQSPFMLLTFLVKEAFRPKLPAITHIDGSARIQTLNATQNPRLYAVLREFEKLRGVPMVLNTSFNDAGEPIVCSPKDALRCFYSTGLDALVMGDYILTKIKS</sequence>
<comment type="similarity">
    <text evidence="1">Belongs to the NodU/CmcH family.</text>
</comment>
<gene>
    <name evidence="4" type="ORF">A2846_03210</name>
</gene>
<evidence type="ECO:0000259" key="3">
    <source>
        <dbReference type="Pfam" id="PF16861"/>
    </source>
</evidence>
<name>A0A1F5NYI8_9BACT</name>
<dbReference type="Pfam" id="PF02543">
    <property type="entry name" value="Carbam_trans_N"/>
    <property type="match status" value="1"/>
</dbReference>
<reference evidence="4 5" key="1">
    <citation type="journal article" date="2016" name="Nat. Commun.">
        <title>Thousands of microbial genomes shed light on interconnected biogeochemical processes in an aquifer system.</title>
        <authorList>
            <person name="Anantharaman K."/>
            <person name="Brown C.T."/>
            <person name="Hug L.A."/>
            <person name="Sharon I."/>
            <person name="Castelle C.J."/>
            <person name="Probst A.J."/>
            <person name="Thomas B.C."/>
            <person name="Singh A."/>
            <person name="Wilkins M.J."/>
            <person name="Karaoz U."/>
            <person name="Brodie E.L."/>
            <person name="Williams K.H."/>
            <person name="Hubbard S.S."/>
            <person name="Banfield J.F."/>
        </authorList>
    </citation>
    <scope>NUCLEOTIDE SEQUENCE [LARGE SCALE GENOMIC DNA]</scope>
</reference>
<evidence type="ECO:0000256" key="1">
    <source>
        <dbReference type="ARBA" id="ARBA00006129"/>
    </source>
</evidence>